<organism evidence="2 3">
    <name type="scientific">Pandoraea thiooxydans</name>
    <dbReference type="NCBI Taxonomy" id="445709"/>
    <lineage>
        <taxon>Bacteria</taxon>
        <taxon>Pseudomonadati</taxon>
        <taxon>Pseudomonadota</taxon>
        <taxon>Betaproteobacteria</taxon>
        <taxon>Burkholderiales</taxon>
        <taxon>Burkholderiaceae</taxon>
        <taxon>Pandoraea</taxon>
    </lineage>
</organism>
<dbReference type="RefSeq" id="WP_052892741.1">
    <property type="nucleotide sequence ID" value="NZ_CP011568.3"/>
</dbReference>
<protein>
    <recommendedName>
        <fullName evidence="4">Surface antigen domain-containing protein</fullName>
    </recommendedName>
</protein>
<evidence type="ECO:0008006" key="4">
    <source>
        <dbReference type="Google" id="ProtNLM"/>
    </source>
</evidence>
<dbReference type="AlphaFoldDB" id="A0A0G3F0U2"/>
<dbReference type="OrthoDB" id="8775956at2"/>
<reference evidence="3" key="1">
    <citation type="submission" date="2015-06" db="EMBL/GenBank/DDBJ databases">
        <authorList>
            <person name="Lim Y.L."/>
            <person name="Ee R."/>
            <person name="Yong D."/>
            <person name="How K.Y."/>
            <person name="Yin W.F."/>
            <person name="Chan K.G."/>
        </authorList>
    </citation>
    <scope>NUCLEOTIDE SEQUENCE [LARGE SCALE GENOMIC DNA]</scope>
    <source>
        <strain evidence="3">DSM 25325</strain>
    </source>
</reference>
<accession>A0A0G3F0U2</accession>
<gene>
    <name evidence="2" type="ORF">ABW99_15795</name>
</gene>
<dbReference type="Proteomes" id="UP000036700">
    <property type="component" value="Chromosome"/>
</dbReference>
<proteinExistence type="predicted"/>
<keyword evidence="3" id="KW-1185">Reference proteome</keyword>
<feature type="signal peptide" evidence="1">
    <location>
        <begin position="1"/>
        <end position="24"/>
    </location>
</feature>
<sequence length="127" mass="13919">MKPARMLALLCATAALSAAPSLYAQSNLGFLHDTPMTFLQDRDSDALYASVANAAEHNRDGQTTRWSNEGMGNPVVVTAAITPQKTVKTVTQTCRDLVVVLYSKGQKQAFYPNLCRTADGKWQLTRR</sequence>
<feature type="chain" id="PRO_5006798225" description="Surface antigen domain-containing protein" evidence="1">
    <location>
        <begin position="25"/>
        <end position="127"/>
    </location>
</feature>
<keyword evidence="1" id="KW-0732">Signal</keyword>
<evidence type="ECO:0000313" key="3">
    <source>
        <dbReference type="Proteomes" id="UP000036700"/>
    </source>
</evidence>
<evidence type="ECO:0000256" key="1">
    <source>
        <dbReference type="SAM" id="SignalP"/>
    </source>
</evidence>
<dbReference type="EMBL" id="CP011568">
    <property type="protein sequence ID" value="AKJ70636.2"/>
    <property type="molecule type" value="Genomic_DNA"/>
</dbReference>
<evidence type="ECO:0000313" key="2">
    <source>
        <dbReference type="EMBL" id="AKJ70636.2"/>
    </source>
</evidence>
<dbReference type="KEGG" id="ptx:ABW99_15795"/>
<name>A0A0G3F0U2_9BURK</name>
<dbReference type="STRING" id="445709.ABW99_15795"/>